<dbReference type="InterPro" id="IPR047867">
    <property type="entry name" value="Ribosomal_uL22_bac/org-type"/>
</dbReference>
<evidence type="ECO:0000256" key="10">
    <source>
        <dbReference type="RuleBase" id="RU004009"/>
    </source>
</evidence>
<evidence type="ECO:0000313" key="11">
    <source>
        <dbReference type="EMBL" id="AYW16113.1"/>
    </source>
</evidence>
<evidence type="ECO:0000256" key="3">
    <source>
        <dbReference type="ARBA" id="ARBA00022730"/>
    </source>
</evidence>
<evidence type="ECO:0000256" key="6">
    <source>
        <dbReference type="ARBA" id="ARBA00023274"/>
    </source>
</evidence>
<evidence type="ECO:0000256" key="1">
    <source>
        <dbReference type="ARBA" id="ARBA00009451"/>
    </source>
</evidence>
<keyword evidence="5 8" id="KW-0689">Ribosomal protein</keyword>
<evidence type="ECO:0000256" key="5">
    <source>
        <dbReference type="ARBA" id="ARBA00022980"/>
    </source>
</evidence>
<keyword evidence="3 8" id="KW-0699">rRNA-binding</keyword>
<accession>A0A3G5CTB6</accession>
<comment type="subcellular location">
    <subcellularLocation>
        <location evidence="8 10">Plastid</location>
        <location evidence="8 10">Chloroplast</location>
    </subcellularLocation>
</comment>
<evidence type="ECO:0000256" key="4">
    <source>
        <dbReference type="ARBA" id="ARBA00022884"/>
    </source>
</evidence>
<keyword evidence="6 8" id="KW-0687">Ribonucleoprotein</keyword>
<dbReference type="GO" id="GO:0019843">
    <property type="term" value="F:rRNA binding"/>
    <property type="evidence" value="ECO:0007669"/>
    <property type="project" value="UniProtKB-UniRule"/>
</dbReference>
<comment type="function">
    <text evidence="8 10">This protein binds specifically to 23S rRNA.</text>
</comment>
<dbReference type="EMBL" id="MH173085">
    <property type="protein sequence ID" value="AYW16113.1"/>
    <property type="molecule type" value="Genomic_DNA"/>
</dbReference>
<keyword evidence="11" id="KW-0150">Chloroplast</keyword>
<dbReference type="NCBIfam" id="TIGR01044">
    <property type="entry name" value="rplV_bact"/>
    <property type="match status" value="1"/>
</dbReference>
<reference evidence="11" key="1">
    <citation type="journal article" date="2018" name="Genome Biol. Evol.">
        <title>Mobile Elements Shape Plastome Evolution in Ferns.</title>
        <authorList>
            <person name="Robison T.A."/>
            <person name="Grusz A.L."/>
            <person name="Wolf P.G."/>
            <person name="Mower J.P."/>
            <person name="Fauskee B.D."/>
            <person name="Sosa K."/>
            <person name="Schuettpelz E.L."/>
        </authorList>
    </citation>
    <scope>NUCLEOTIDE SEQUENCE</scope>
</reference>
<dbReference type="InterPro" id="IPR005727">
    <property type="entry name" value="Ribosomal_uL22_bac/chlpt-type"/>
</dbReference>
<geneLocation type="chloroplast" evidence="11"/>
<evidence type="ECO:0000256" key="7">
    <source>
        <dbReference type="ARBA" id="ARBA00035285"/>
    </source>
</evidence>
<dbReference type="PANTHER" id="PTHR13501:SF10">
    <property type="entry name" value="LARGE RIBOSOMAL SUBUNIT PROTEIN UL22M"/>
    <property type="match status" value="1"/>
</dbReference>
<comment type="function">
    <text evidence="8 10">The globular domain of the protein is located near the polypeptide exit tunnel on the outside of the subunit, while an extended beta-hairpin is found that lines the wall of the exit tunnel in the center of the 70S ribosome.</text>
</comment>
<sequence length="120" mass="13504">MIKNTQNQILAQAVGINIRVSLLKMERLLNGIRNCSYEEALVSPEFMPYRACYPVSQLILSAAANASNNLGLKKSELVVSKAWVSKCRYLRRFQPRAQGRAYPIRKPTCKVTIQSSSKQS</sequence>
<proteinExistence type="inferred from homology"/>
<dbReference type="InterPro" id="IPR036394">
    <property type="entry name" value="Ribosomal_uL22_sf"/>
</dbReference>
<dbReference type="InterPro" id="IPR001063">
    <property type="entry name" value="Ribosomal_uL22"/>
</dbReference>
<organism evidence="11">
    <name type="scientific">Vaginularia trichoidea</name>
    <dbReference type="NCBI Taxonomy" id="474354"/>
    <lineage>
        <taxon>Eukaryota</taxon>
        <taxon>Viridiplantae</taxon>
        <taxon>Streptophyta</taxon>
        <taxon>Embryophyta</taxon>
        <taxon>Tracheophyta</taxon>
        <taxon>Polypodiopsida</taxon>
        <taxon>Polypodiidae</taxon>
        <taxon>Polypodiales</taxon>
        <taxon>Pteridineae</taxon>
        <taxon>Pteridaceae</taxon>
        <taxon>Vittarioideae</taxon>
        <taxon>Vaginularia</taxon>
    </lineage>
</organism>
<comment type="similarity">
    <text evidence="1 8 9">Belongs to the universal ribosomal protein uL22 family.</text>
</comment>
<keyword evidence="2 11" id="KW-0934">Plastid</keyword>
<dbReference type="PANTHER" id="PTHR13501">
    <property type="entry name" value="CHLOROPLAST 50S RIBOSOMAL PROTEIN L22-RELATED"/>
    <property type="match status" value="1"/>
</dbReference>
<protein>
    <recommendedName>
        <fullName evidence="7 8">Large ribosomal subunit protein uL22c</fullName>
    </recommendedName>
</protein>
<dbReference type="GO" id="GO:0009507">
    <property type="term" value="C:chloroplast"/>
    <property type="evidence" value="ECO:0007669"/>
    <property type="project" value="UniProtKB-SubCell"/>
</dbReference>
<evidence type="ECO:0000256" key="9">
    <source>
        <dbReference type="RuleBase" id="RU004005"/>
    </source>
</evidence>
<dbReference type="HAMAP" id="MF_01331_B">
    <property type="entry name" value="Ribosomal_uL22_B"/>
    <property type="match status" value="1"/>
</dbReference>
<keyword evidence="4 8" id="KW-0694">RNA-binding</keyword>
<dbReference type="RefSeq" id="YP_009547596.1">
    <property type="nucleotide sequence ID" value="NC_040175.1"/>
</dbReference>
<dbReference type="GO" id="GO:0003735">
    <property type="term" value="F:structural constituent of ribosome"/>
    <property type="evidence" value="ECO:0007669"/>
    <property type="project" value="InterPro"/>
</dbReference>
<evidence type="ECO:0000256" key="2">
    <source>
        <dbReference type="ARBA" id="ARBA00022640"/>
    </source>
</evidence>
<comment type="subunit">
    <text evidence="8">Part of the 50S ribosomal subunit.</text>
</comment>
<evidence type="ECO:0000256" key="8">
    <source>
        <dbReference type="HAMAP-Rule" id="MF_01331"/>
    </source>
</evidence>
<name>A0A3G5CTB6_9MONI</name>
<gene>
    <name evidence="8 11" type="primary">rpl22</name>
</gene>
<dbReference type="GO" id="GO:0006412">
    <property type="term" value="P:translation"/>
    <property type="evidence" value="ECO:0007669"/>
    <property type="project" value="UniProtKB-UniRule"/>
</dbReference>
<dbReference type="GO" id="GO:0015934">
    <property type="term" value="C:large ribosomal subunit"/>
    <property type="evidence" value="ECO:0007669"/>
    <property type="project" value="InterPro"/>
</dbReference>
<dbReference type="CDD" id="cd00336">
    <property type="entry name" value="Ribosomal_L22"/>
    <property type="match status" value="1"/>
</dbReference>
<dbReference type="AlphaFoldDB" id="A0A3G5CTB6"/>
<dbReference type="GeneID" id="38664669"/>
<dbReference type="Pfam" id="PF00237">
    <property type="entry name" value="Ribosomal_L22"/>
    <property type="match status" value="1"/>
</dbReference>
<dbReference type="Gene3D" id="3.90.470.10">
    <property type="entry name" value="Ribosomal protein L22/L17"/>
    <property type="match status" value="1"/>
</dbReference>
<dbReference type="SUPFAM" id="SSF54843">
    <property type="entry name" value="Ribosomal protein L22"/>
    <property type="match status" value="1"/>
</dbReference>